<evidence type="ECO:0000313" key="13">
    <source>
        <dbReference type="EMBL" id="MXO56610.1"/>
    </source>
</evidence>
<evidence type="ECO:0000256" key="4">
    <source>
        <dbReference type="ARBA" id="ARBA00022676"/>
    </source>
</evidence>
<comment type="caution">
    <text evidence="13">The sequence shown here is derived from an EMBL/GenBank/DDBJ whole genome shotgun (WGS) entry which is preliminary data.</text>
</comment>
<evidence type="ECO:0000313" key="14">
    <source>
        <dbReference type="Proteomes" id="UP000468943"/>
    </source>
</evidence>
<comment type="subcellular location">
    <subcellularLocation>
        <location evidence="10">Cell membrane</location>
    </subcellularLocation>
    <subcellularLocation>
        <location evidence="1">Endomembrane system</location>
        <topology evidence="1">Multi-pass membrane protein</topology>
    </subcellularLocation>
</comment>
<evidence type="ECO:0000256" key="2">
    <source>
        <dbReference type="ARBA" id="ARBA00004922"/>
    </source>
</evidence>
<evidence type="ECO:0000256" key="8">
    <source>
        <dbReference type="ARBA" id="ARBA00023136"/>
    </source>
</evidence>
<feature type="transmembrane region" description="Helical" evidence="10">
    <location>
        <begin position="85"/>
        <end position="104"/>
    </location>
</feature>
<comment type="similarity">
    <text evidence="3 10">Belongs to the glycosyltransferase 39 family.</text>
</comment>
<comment type="function">
    <text evidence="10">Protein O-mannosyltransferase that catalyzes the transfer of a single mannose residue from a polyprenol phospho-mannosyl lipidic donor to the hydroxyl group of selected serine and threonine residues in acceptor proteins.</text>
</comment>
<feature type="domain" description="Protein O-mannosyl-transferase C-terminal four TM" evidence="12">
    <location>
        <begin position="251"/>
        <end position="423"/>
    </location>
</feature>
<dbReference type="PANTHER" id="PTHR10050">
    <property type="entry name" value="DOLICHYL-PHOSPHATE-MANNOSE--PROTEIN MANNOSYLTRANSFERASE"/>
    <property type="match status" value="1"/>
</dbReference>
<evidence type="ECO:0000256" key="9">
    <source>
        <dbReference type="ARBA" id="ARBA00093617"/>
    </source>
</evidence>
<keyword evidence="5 10" id="KW-0808">Transferase</keyword>
<name>A0A6I4SN91_9SPHN</name>
<keyword evidence="7 10" id="KW-1133">Transmembrane helix</keyword>
<protein>
    <recommendedName>
        <fullName evidence="9 10">Polyprenol-phosphate-mannose--protein mannosyltransferase</fullName>
        <ecNumber evidence="10">2.4.1.-</ecNumber>
    </recommendedName>
</protein>
<dbReference type="AlphaFoldDB" id="A0A6I4SN91"/>
<feature type="transmembrane region" description="Helical" evidence="10">
    <location>
        <begin position="110"/>
        <end position="127"/>
    </location>
</feature>
<comment type="pathway">
    <text evidence="2 10">Protein modification; protein glycosylation.</text>
</comment>
<proteinExistence type="inferred from homology"/>
<evidence type="ECO:0000259" key="11">
    <source>
        <dbReference type="Pfam" id="PF02366"/>
    </source>
</evidence>
<keyword evidence="6 10" id="KW-0812">Transmembrane</keyword>
<sequence length="424" mass="47512">MALAPENRSDPFGWTFLLCAAFMFLCLVRLTIPSSPYFDEVHYLPAARALLDGGEWLNREHPLLGKEILALGIASFGDTALGWRIFPLMCGTLALFAAMRALWFATYSRFASLAYGLLLATGFLLFVHTRIAMLDIFMVAFFAVALWQCAAGLREPETAQWRLALAGIAIGLSMASKWNVLVVAMLPGLAFLGARLAASRRRLLLSKRGIPIAGMSLIQAGFLLGLLPLFVYWLTYIPAYFYDDNILEIGGFIQHHQTMLELQQSLKTPHNYQSNWPDWLLNLRAIWYLYEPVDGAQRGVMLIGNPLTMLLGLPAMAWAVWAGTKRRRWDLIAIVSLFAVSLGMWLFVGKPIQFYYHYFLPSCFLLASLAMALDELWQGGNRWMPLSALAGSLGIFACFYPILSASPLDGVAAFETWTWIEGWR</sequence>
<evidence type="ECO:0000256" key="7">
    <source>
        <dbReference type="ARBA" id="ARBA00022989"/>
    </source>
</evidence>
<keyword evidence="4 10" id="KW-0328">Glycosyltransferase</keyword>
<dbReference type="InterPro" id="IPR027005">
    <property type="entry name" value="PMT-like"/>
</dbReference>
<feature type="domain" description="ArnT-like N-terminal" evidence="11">
    <location>
        <begin position="78"/>
        <end position="236"/>
    </location>
</feature>
<dbReference type="InterPro" id="IPR032421">
    <property type="entry name" value="PMT_4TMC"/>
</dbReference>
<feature type="transmembrane region" description="Helical" evidence="10">
    <location>
        <begin position="178"/>
        <end position="198"/>
    </location>
</feature>
<gene>
    <name evidence="13" type="ORF">GRI36_06915</name>
</gene>
<evidence type="ECO:0000256" key="3">
    <source>
        <dbReference type="ARBA" id="ARBA00007222"/>
    </source>
</evidence>
<feature type="transmembrane region" description="Helical" evidence="10">
    <location>
        <begin position="329"/>
        <end position="348"/>
    </location>
</feature>
<dbReference type="EMBL" id="WTYS01000001">
    <property type="protein sequence ID" value="MXO56610.1"/>
    <property type="molecule type" value="Genomic_DNA"/>
</dbReference>
<dbReference type="GO" id="GO:0005886">
    <property type="term" value="C:plasma membrane"/>
    <property type="evidence" value="ECO:0007669"/>
    <property type="project" value="UniProtKB-SubCell"/>
</dbReference>
<feature type="transmembrane region" description="Helical" evidence="10">
    <location>
        <begin position="210"/>
        <end position="234"/>
    </location>
</feature>
<feature type="transmembrane region" description="Helical" evidence="10">
    <location>
        <begin position="354"/>
        <end position="373"/>
    </location>
</feature>
<keyword evidence="10" id="KW-1003">Cell membrane</keyword>
<dbReference type="InterPro" id="IPR003342">
    <property type="entry name" value="ArnT-like_N"/>
</dbReference>
<dbReference type="EC" id="2.4.1.-" evidence="10"/>
<feature type="transmembrane region" description="Helical" evidence="10">
    <location>
        <begin position="299"/>
        <end position="322"/>
    </location>
</feature>
<dbReference type="Pfam" id="PF02366">
    <property type="entry name" value="PMT"/>
    <property type="match status" value="1"/>
</dbReference>
<evidence type="ECO:0000256" key="1">
    <source>
        <dbReference type="ARBA" id="ARBA00004127"/>
    </source>
</evidence>
<evidence type="ECO:0000256" key="6">
    <source>
        <dbReference type="ARBA" id="ARBA00022692"/>
    </source>
</evidence>
<keyword evidence="8 10" id="KW-0472">Membrane</keyword>
<dbReference type="UniPathway" id="UPA00378"/>
<dbReference type="Pfam" id="PF16192">
    <property type="entry name" value="PMT_4TMC"/>
    <property type="match status" value="1"/>
</dbReference>
<dbReference type="OrthoDB" id="9776737at2"/>
<feature type="transmembrane region" description="Helical" evidence="10">
    <location>
        <begin position="385"/>
        <end position="403"/>
    </location>
</feature>
<keyword evidence="14" id="KW-1185">Reference proteome</keyword>
<dbReference type="GO" id="GO:0012505">
    <property type="term" value="C:endomembrane system"/>
    <property type="evidence" value="ECO:0007669"/>
    <property type="project" value="UniProtKB-SubCell"/>
</dbReference>
<dbReference type="Proteomes" id="UP000468943">
    <property type="component" value="Unassembled WGS sequence"/>
</dbReference>
<evidence type="ECO:0000256" key="5">
    <source>
        <dbReference type="ARBA" id="ARBA00022679"/>
    </source>
</evidence>
<accession>A0A6I4SN91</accession>
<evidence type="ECO:0000256" key="10">
    <source>
        <dbReference type="RuleBase" id="RU367007"/>
    </source>
</evidence>
<evidence type="ECO:0000259" key="12">
    <source>
        <dbReference type="Pfam" id="PF16192"/>
    </source>
</evidence>
<feature type="transmembrane region" description="Helical" evidence="10">
    <location>
        <begin position="12"/>
        <end position="32"/>
    </location>
</feature>
<reference evidence="13 14" key="1">
    <citation type="submission" date="2019-12" db="EMBL/GenBank/DDBJ databases">
        <title>Genomic-based taxomic classification of the family Erythrobacteraceae.</title>
        <authorList>
            <person name="Xu L."/>
        </authorList>
    </citation>
    <scope>NUCLEOTIDE SEQUENCE [LARGE SCALE GENOMIC DNA]</scope>
    <source>
        <strain evidence="13 14">JCM 17802</strain>
    </source>
</reference>
<organism evidence="13 14">
    <name type="scientific">Pontixanthobacter gangjinensis</name>
    <dbReference type="NCBI Taxonomy" id="1028742"/>
    <lineage>
        <taxon>Bacteria</taxon>
        <taxon>Pseudomonadati</taxon>
        <taxon>Pseudomonadota</taxon>
        <taxon>Alphaproteobacteria</taxon>
        <taxon>Sphingomonadales</taxon>
        <taxon>Erythrobacteraceae</taxon>
        <taxon>Pontixanthobacter</taxon>
    </lineage>
</organism>
<dbReference type="GO" id="GO:0004169">
    <property type="term" value="F:dolichyl-phosphate-mannose-protein mannosyltransferase activity"/>
    <property type="evidence" value="ECO:0007669"/>
    <property type="project" value="UniProtKB-UniRule"/>
</dbReference>